<dbReference type="GO" id="GO:0007091">
    <property type="term" value="P:metaphase/anaphase transition of mitotic cell cycle"/>
    <property type="evidence" value="ECO:0007669"/>
    <property type="project" value="TreeGrafter"/>
</dbReference>
<evidence type="ECO:0000256" key="4">
    <source>
        <dbReference type="ARBA" id="ARBA00023242"/>
    </source>
</evidence>
<gene>
    <name evidence="8" type="ORF">WJX84_006814</name>
</gene>
<evidence type="ECO:0000256" key="7">
    <source>
        <dbReference type="SAM" id="MobiDB-lite"/>
    </source>
</evidence>
<feature type="region of interest" description="Disordered" evidence="7">
    <location>
        <begin position="333"/>
        <end position="391"/>
    </location>
</feature>
<sequence>MERQLVACVQDSLSMYLHTNANFMCERLCAEFPNSEDNRLLLATCYFQSDQAFRAYPILQGLSSPQSRYLQAQCSMQLGKLREAEQALRPDDSKASHVVPGGAAGYYLLGRICRLSSRHKEAETHFANALSLDPLLWCAFEELCMLGADEEAERLMGNAATQQAPILPSQPLPPSQPTPAPGQLPLPPPVGWRGAYDQANISSFASQLGSQPLWGQGTHPHPQQQQQFGQLAGHPSQQLAQQLQQHAAQLGATPWADPGTGRYAAGGGLQGTPYHQPPSYPPPMPMGKGRAGPSQRSQPTPHWLQSSLDQQHAAQDPMAQLSGAGLGMPAFGTPAAESFVTPSPAGPRMSMGMQAPGPPQRGPALPAPAWSTASRPPAPPRVPNAQQAGMAGGAPEMAALQQAGLPADKQDPHVGPHDSAQQPSSLVGQRWKFMDDGKLRKVPGRNLFAEPSSNLRRGSRVAPAPDGSQAATPAPSQPSEPPAGPTAAAVSHTGNHIHAQGQREHAQPGSQPLQAAASDASREGLRAVQALLQQLGEGFRHLCMFRCQEALQSFARLSHAHYGTGWVLTQVGRACFEIVDYSQAARAFSWARQADPTRLEGMEVYSTVLWHMKREVELGHLAQEAVALDRRSPWAWAIMGNCFSLQKEHDAAIRLFQRALQLDSTFVYAYTLAGHEYFANEDFDKGMGCYRNAIRLDPRHYNAWYGVGQINFRQEKYDMAEFHFRRSLQVNGRSSVLKCYLGMALHKVGRNQEALDMLSSAIETDHKNPLARFEKAHVLMANDQLHPALQELEILKNLAPQEASVWFQMGKLYKKLNQVDEALQHFNAALDLKPSSADMNLIKSSIEKVQISADSDEEEI</sequence>
<protein>
    <submittedName>
        <fullName evidence="8">Uncharacterized protein</fullName>
    </submittedName>
</protein>
<feature type="region of interest" description="Disordered" evidence="7">
    <location>
        <begin position="209"/>
        <end position="316"/>
    </location>
</feature>
<dbReference type="PANTHER" id="PTHR12558:SF13">
    <property type="entry name" value="CELL DIVISION CYCLE PROTEIN 27 HOMOLOG"/>
    <property type="match status" value="1"/>
</dbReference>
<evidence type="ECO:0000256" key="5">
    <source>
        <dbReference type="ARBA" id="ARBA00038210"/>
    </source>
</evidence>
<feature type="region of interest" description="Disordered" evidence="7">
    <location>
        <begin position="407"/>
        <end position="430"/>
    </location>
</feature>
<feature type="region of interest" description="Disordered" evidence="7">
    <location>
        <begin position="442"/>
        <end position="520"/>
    </location>
</feature>
<dbReference type="GO" id="GO:0005680">
    <property type="term" value="C:anaphase-promoting complex"/>
    <property type="evidence" value="ECO:0007669"/>
    <property type="project" value="TreeGrafter"/>
</dbReference>
<dbReference type="Gene3D" id="1.25.40.10">
    <property type="entry name" value="Tetratricopeptide repeat domain"/>
    <property type="match status" value="4"/>
</dbReference>
<dbReference type="PANTHER" id="PTHR12558">
    <property type="entry name" value="CELL DIVISION CYCLE 16,23,27"/>
    <property type="match status" value="1"/>
</dbReference>
<feature type="compositionally biased region" description="Pro residues" evidence="7">
    <location>
        <begin position="168"/>
        <end position="190"/>
    </location>
</feature>
<feature type="compositionally biased region" description="Polar residues" evidence="7">
    <location>
        <begin position="294"/>
        <end position="313"/>
    </location>
</feature>
<evidence type="ECO:0000313" key="9">
    <source>
        <dbReference type="Proteomes" id="UP001485043"/>
    </source>
</evidence>
<dbReference type="AlphaFoldDB" id="A0AAW1T8F7"/>
<dbReference type="EMBL" id="JALJOV010000291">
    <property type="protein sequence ID" value="KAK9865025.1"/>
    <property type="molecule type" value="Genomic_DNA"/>
</dbReference>
<feature type="repeat" description="TPR" evidence="6">
    <location>
        <begin position="667"/>
        <end position="700"/>
    </location>
</feature>
<feature type="compositionally biased region" description="Pro residues" evidence="7">
    <location>
        <begin position="275"/>
        <end position="285"/>
    </location>
</feature>
<dbReference type="PROSITE" id="PS50293">
    <property type="entry name" value="TPR_REGION"/>
    <property type="match status" value="1"/>
</dbReference>
<comment type="similarity">
    <text evidence="5">Belongs to the APC3/CDC27 family.</text>
</comment>
<dbReference type="Proteomes" id="UP001485043">
    <property type="component" value="Unassembled WGS sequence"/>
</dbReference>
<dbReference type="InterPro" id="IPR011990">
    <property type="entry name" value="TPR-like_helical_dom_sf"/>
</dbReference>
<dbReference type="FunFam" id="1.25.40.10:FF:000018">
    <property type="entry name" value="Cell division cycle protein 27 homolog B"/>
    <property type="match status" value="1"/>
</dbReference>
<feature type="repeat" description="TPR" evidence="6">
    <location>
        <begin position="803"/>
        <end position="836"/>
    </location>
</feature>
<feature type="repeat" description="TPR" evidence="6">
    <location>
        <begin position="103"/>
        <end position="136"/>
    </location>
</feature>
<dbReference type="SUPFAM" id="SSF48452">
    <property type="entry name" value="TPR-like"/>
    <property type="match status" value="2"/>
</dbReference>
<evidence type="ECO:0000256" key="6">
    <source>
        <dbReference type="PROSITE-ProRule" id="PRU00339"/>
    </source>
</evidence>
<dbReference type="GO" id="GO:0016567">
    <property type="term" value="P:protein ubiquitination"/>
    <property type="evidence" value="ECO:0007669"/>
    <property type="project" value="TreeGrafter"/>
</dbReference>
<keyword evidence="2" id="KW-0677">Repeat</keyword>
<evidence type="ECO:0000256" key="1">
    <source>
        <dbReference type="ARBA" id="ARBA00004123"/>
    </source>
</evidence>
<feature type="repeat" description="TPR" evidence="6">
    <location>
        <begin position="633"/>
        <end position="666"/>
    </location>
</feature>
<feature type="compositionally biased region" description="Pro residues" evidence="7">
    <location>
        <begin position="475"/>
        <end position="484"/>
    </location>
</feature>
<evidence type="ECO:0000256" key="2">
    <source>
        <dbReference type="ARBA" id="ARBA00022737"/>
    </source>
</evidence>
<dbReference type="PROSITE" id="PS50005">
    <property type="entry name" value="TPR"/>
    <property type="match status" value="5"/>
</dbReference>
<feature type="repeat" description="TPR" evidence="6">
    <location>
        <begin position="701"/>
        <end position="734"/>
    </location>
</feature>
<dbReference type="InterPro" id="IPR019734">
    <property type="entry name" value="TPR_rpt"/>
</dbReference>
<proteinExistence type="inferred from homology"/>
<dbReference type="GO" id="GO:0031145">
    <property type="term" value="P:anaphase-promoting complex-dependent catabolic process"/>
    <property type="evidence" value="ECO:0007669"/>
    <property type="project" value="TreeGrafter"/>
</dbReference>
<accession>A0AAW1T8F7</accession>
<dbReference type="Pfam" id="PF00515">
    <property type="entry name" value="TPR_1"/>
    <property type="match status" value="2"/>
</dbReference>
<evidence type="ECO:0000256" key="3">
    <source>
        <dbReference type="ARBA" id="ARBA00022803"/>
    </source>
</evidence>
<organism evidence="8 9">
    <name type="scientific">Apatococcus fuscideae</name>
    <dbReference type="NCBI Taxonomy" id="2026836"/>
    <lineage>
        <taxon>Eukaryota</taxon>
        <taxon>Viridiplantae</taxon>
        <taxon>Chlorophyta</taxon>
        <taxon>core chlorophytes</taxon>
        <taxon>Trebouxiophyceae</taxon>
        <taxon>Chlorellales</taxon>
        <taxon>Chlorellaceae</taxon>
        <taxon>Apatococcus</taxon>
    </lineage>
</organism>
<feature type="compositionally biased region" description="Low complexity" evidence="7">
    <location>
        <begin position="215"/>
        <end position="250"/>
    </location>
</feature>
<dbReference type="GO" id="GO:0005737">
    <property type="term" value="C:cytoplasm"/>
    <property type="evidence" value="ECO:0007669"/>
    <property type="project" value="TreeGrafter"/>
</dbReference>
<dbReference type="SMART" id="SM00028">
    <property type="entry name" value="TPR"/>
    <property type="match status" value="8"/>
</dbReference>
<feature type="region of interest" description="Disordered" evidence="7">
    <location>
        <begin position="165"/>
        <end position="192"/>
    </location>
</feature>
<keyword evidence="4" id="KW-0539">Nucleus</keyword>
<dbReference type="Pfam" id="PF12895">
    <property type="entry name" value="ANAPC3"/>
    <property type="match status" value="1"/>
</dbReference>
<dbReference type="GO" id="GO:0051301">
    <property type="term" value="P:cell division"/>
    <property type="evidence" value="ECO:0007669"/>
    <property type="project" value="TreeGrafter"/>
</dbReference>
<reference evidence="8 9" key="1">
    <citation type="journal article" date="2024" name="Nat. Commun.">
        <title>Phylogenomics reveals the evolutionary origins of lichenization in chlorophyte algae.</title>
        <authorList>
            <person name="Puginier C."/>
            <person name="Libourel C."/>
            <person name="Otte J."/>
            <person name="Skaloud P."/>
            <person name="Haon M."/>
            <person name="Grisel S."/>
            <person name="Petersen M."/>
            <person name="Berrin J.G."/>
            <person name="Delaux P.M."/>
            <person name="Dal Grande F."/>
            <person name="Keller J."/>
        </authorList>
    </citation>
    <scope>NUCLEOTIDE SEQUENCE [LARGE SCALE GENOMIC DNA]</scope>
    <source>
        <strain evidence="8 9">SAG 2523</strain>
    </source>
</reference>
<dbReference type="Pfam" id="PF13432">
    <property type="entry name" value="TPR_16"/>
    <property type="match status" value="1"/>
</dbReference>
<keyword evidence="9" id="KW-1185">Reference proteome</keyword>
<evidence type="ECO:0000313" key="8">
    <source>
        <dbReference type="EMBL" id="KAK9865025.1"/>
    </source>
</evidence>
<comment type="caution">
    <text evidence="8">The sequence shown here is derived from an EMBL/GenBank/DDBJ whole genome shotgun (WGS) entry which is preliminary data.</text>
</comment>
<comment type="subcellular location">
    <subcellularLocation>
        <location evidence="1">Nucleus</location>
    </subcellularLocation>
</comment>
<keyword evidence="3 6" id="KW-0802">TPR repeat</keyword>
<dbReference type="Pfam" id="PF13181">
    <property type="entry name" value="TPR_8"/>
    <property type="match status" value="1"/>
</dbReference>
<name>A0AAW1T8F7_9CHLO</name>